<comment type="subcellular location">
    <subcellularLocation>
        <location evidence="1">Cell membrane</location>
        <topology evidence="1">Multi-pass membrane protein</topology>
    </subcellularLocation>
</comment>
<protein>
    <submittedName>
        <fullName evidence="8">YihY/virulence factor BrkB family protein</fullName>
    </submittedName>
</protein>
<evidence type="ECO:0000256" key="7">
    <source>
        <dbReference type="SAM" id="Phobius"/>
    </source>
</evidence>
<feature type="region of interest" description="Disordered" evidence="6">
    <location>
        <begin position="335"/>
        <end position="376"/>
    </location>
</feature>
<feature type="compositionally biased region" description="Basic and acidic residues" evidence="6">
    <location>
        <begin position="361"/>
        <end position="376"/>
    </location>
</feature>
<evidence type="ECO:0000256" key="3">
    <source>
        <dbReference type="ARBA" id="ARBA00022692"/>
    </source>
</evidence>
<name>A0AAU8N6K4_9ACTO</name>
<evidence type="ECO:0000313" key="8">
    <source>
        <dbReference type="EMBL" id="XCP83038.1"/>
    </source>
</evidence>
<evidence type="ECO:0000256" key="6">
    <source>
        <dbReference type="SAM" id="MobiDB-lite"/>
    </source>
</evidence>
<organism evidence="8">
    <name type="scientific">Actinomyces timonensis</name>
    <dbReference type="NCBI Taxonomy" id="1288391"/>
    <lineage>
        <taxon>Bacteria</taxon>
        <taxon>Bacillati</taxon>
        <taxon>Actinomycetota</taxon>
        <taxon>Actinomycetes</taxon>
        <taxon>Actinomycetales</taxon>
        <taxon>Actinomycetaceae</taxon>
        <taxon>Actinomyces</taxon>
    </lineage>
</organism>
<dbReference type="PANTHER" id="PTHR30213">
    <property type="entry name" value="INNER MEMBRANE PROTEIN YHJD"/>
    <property type="match status" value="1"/>
</dbReference>
<accession>A0AAU8N6K4</accession>
<dbReference type="PANTHER" id="PTHR30213:SF1">
    <property type="entry name" value="INNER MEMBRANE PROTEIN YHJD"/>
    <property type="match status" value="1"/>
</dbReference>
<evidence type="ECO:0000256" key="2">
    <source>
        <dbReference type="ARBA" id="ARBA00022475"/>
    </source>
</evidence>
<dbReference type="InterPro" id="IPR017039">
    <property type="entry name" value="Virul_fac_BrkB"/>
</dbReference>
<keyword evidence="4 7" id="KW-1133">Transmembrane helix</keyword>
<proteinExistence type="predicted"/>
<dbReference type="RefSeq" id="WP_366181250.1">
    <property type="nucleotide sequence ID" value="NZ_CP159989.1"/>
</dbReference>
<feature type="transmembrane region" description="Helical" evidence="7">
    <location>
        <begin position="266"/>
        <end position="295"/>
    </location>
</feature>
<evidence type="ECO:0000256" key="1">
    <source>
        <dbReference type="ARBA" id="ARBA00004651"/>
    </source>
</evidence>
<feature type="transmembrane region" description="Helical" evidence="7">
    <location>
        <begin position="45"/>
        <end position="74"/>
    </location>
</feature>
<dbReference type="AlphaFoldDB" id="A0AAU8N6K4"/>
<sequence length="376" mass="39072">MRRRGGNGMAIAITTTRASAAVLVDRFKSSRPGRALARYAMARGALLAGGIAYTGLFSVFSALAIGVTILMGLLGSHPALRDRVLDQIDQALPGVINTGSGGLVTIDQLTLGSALNIGSLAAGGVLLYSAAALMGVLKTALRAMFGIARIPENPVRAWAWNLVALLVMMTGVLATATASALTTALAGSTARLMGLPAWLSGAGSHVAVVVISFLIDAVVLALLLTACGIRVPRKDLVEGACLGAVAFGALREIGSRAVGSNWHNPLLASFTAIVILILWLHLASRILLIVAAWIANPPRPALIEHPDEVHARARPNYVTLSAPETLVWPRQSLTGTVEVDPTEHPDHRAPAPAGERAPAPAEDRGRPVGRHAPPEG</sequence>
<gene>
    <name evidence="8" type="ORF">ABXS69_03905</name>
</gene>
<feature type="compositionally biased region" description="Low complexity" evidence="6">
    <location>
        <begin position="350"/>
        <end position="360"/>
    </location>
</feature>
<evidence type="ECO:0000256" key="4">
    <source>
        <dbReference type="ARBA" id="ARBA00022989"/>
    </source>
</evidence>
<keyword evidence="3 7" id="KW-0812">Transmembrane</keyword>
<feature type="transmembrane region" description="Helical" evidence="7">
    <location>
        <begin position="117"/>
        <end position="137"/>
    </location>
</feature>
<evidence type="ECO:0000256" key="5">
    <source>
        <dbReference type="ARBA" id="ARBA00023136"/>
    </source>
</evidence>
<dbReference type="GO" id="GO:0005886">
    <property type="term" value="C:plasma membrane"/>
    <property type="evidence" value="ECO:0007669"/>
    <property type="project" value="UniProtKB-SubCell"/>
</dbReference>
<dbReference type="EMBL" id="CP159989">
    <property type="protein sequence ID" value="XCP83038.1"/>
    <property type="molecule type" value="Genomic_DNA"/>
</dbReference>
<reference evidence="8" key="1">
    <citation type="submission" date="2024-05" db="EMBL/GenBank/DDBJ databases">
        <title>Draft genome assemblies of 36 bacteria isolated from hibernating arctic ground squirrels.</title>
        <authorList>
            <person name="McKee H."/>
            <person name="Mullen L."/>
            <person name="Drown D.M."/>
            <person name="Duddleston K.N."/>
        </authorList>
    </citation>
    <scope>NUCLEOTIDE SEQUENCE</scope>
    <source>
        <strain evidence="8">AR004</strain>
    </source>
</reference>
<keyword evidence="5 7" id="KW-0472">Membrane</keyword>
<feature type="transmembrane region" description="Helical" evidence="7">
    <location>
        <begin position="158"/>
        <end position="182"/>
    </location>
</feature>
<dbReference type="Pfam" id="PF03631">
    <property type="entry name" value="Virul_fac_BrkB"/>
    <property type="match status" value="1"/>
</dbReference>
<feature type="transmembrane region" description="Helical" evidence="7">
    <location>
        <begin position="202"/>
        <end position="224"/>
    </location>
</feature>
<keyword evidence="2" id="KW-1003">Cell membrane</keyword>